<accession>A0A9X2D7F2</accession>
<feature type="transmembrane region" description="Helical" evidence="2">
    <location>
        <begin position="39"/>
        <end position="62"/>
    </location>
</feature>
<dbReference type="EMBL" id="JAMOIL010000011">
    <property type="protein sequence ID" value="MCM0620607.1"/>
    <property type="molecule type" value="Genomic_DNA"/>
</dbReference>
<comment type="caution">
    <text evidence="3">The sequence shown here is derived from an EMBL/GenBank/DDBJ whole genome shotgun (WGS) entry which is preliminary data.</text>
</comment>
<keyword evidence="2" id="KW-0812">Transmembrane</keyword>
<evidence type="ECO:0000256" key="1">
    <source>
        <dbReference type="SAM" id="MobiDB-lite"/>
    </source>
</evidence>
<feature type="region of interest" description="Disordered" evidence="1">
    <location>
        <begin position="66"/>
        <end position="86"/>
    </location>
</feature>
<dbReference type="AlphaFoldDB" id="A0A9X2D7F2"/>
<reference evidence="3" key="1">
    <citation type="submission" date="2022-05" db="EMBL/GenBank/DDBJ databases">
        <authorList>
            <person name="Tuo L."/>
        </authorList>
    </citation>
    <scope>NUCLEOTIDE SEQUENCE</scope>
    <source>
        <strain evidence="3">BSK12Z-4</strain>
    </source>
</reference>
<sequence>MSALVTALVGLAGVLWLLEPAQPAWWGLPAWTWLPGGWWAGVSQVASGVVCLALVAWARVVLGPGRTPASALRSGELSEESRRSAA</sequence>
<organism evidence="3 4">
    <name type="scientific">Nocardioides bruguierae</name>
    <dbReference type="NCBI Taxonomy" id="2945102"/>
    <lineage>
        <taxon>Bacteria</taxon>
        <taxon>Bacillati</taxon>
        <taxon>Actinomycetota</taxon>
        <taxon>Actinomycetes</taxon>
        <taxon>Propionibacteriales</taxon>
        <taxon>Nocardioidaceae</taxon>
        <taxon>Nocardioides</taxon>
    </lineage>
</organism>
<evidence type="ECO:0000256" key="2">
    <source>
        <dbReference type="SAM" id="Phobius"/>
    </source>
</evidence>
<name>A0A9X2D7F2_9ACTN</name>
<dbReference type="RefSeq" id="WP_250827199.1">
    <property type="nucleotide sequence ID" value="NZ_JAMOIL010000011.1"/>
</dbReference>
<proteinExistence type="predicted"/>
<gene>
    <name evidence="3" type="ORF">M8330_09910</name>
</gene>
<keyword evidence="2" id="KW-1133">Transmembrane helix</keyword>
<protein>
    <submittedName>
        <fullName evidence="3">Uncharacterized protein</fullName>
    </submittedName>
</protein>
<keyword evidence="2" id="KW-0472">Membrane</keyword>
<keyword evidence="4" id="KW-1185">Reference proteome</keyword>
<dbReference type="Proteomes" id="UP001139485">
    <property type="component" value="Unassembled WGS sequence"/>
</dbReference>
<evidence type="ECO:0000313" key="3">
    <source>
        <dbReference type="EMBL" id="MCM0620607.1"/>
    </source>
</evidence>
<evidence type="ECO:0000313" key="4">
    <source>
        <dbReference type="Proteomes" id="UP001139485"/>
    </source>
</evidence>